<reference evidence="3 4" key="1">
    <citation type="journal article" date="2021" name="Arch. Microbiol.">
        <title>Myceligenerans indicum sp. nov., an actinobacterium isolated from mangrove sediment of Sundarbans, India.</title>
        <authorList>
            <person name="Asha K."/>
            <person name="Bhadury P."/>
        </authorList>
    </citation>
    <scope>NUCLEOTIDE SEQUENCE [LARGE SCALE GENOMIC DNA]</scope>
    <source>
        <strain evidence="3 4">I2</strain>
    </source>
</reference>
<organism evidence="3 4">
    <name type="scientific">Myceligenerans indicum</name>
    <dbReference type="NCBI Taxonomy" id="2593663"/>
    <lineage>
        <taxon>Bacteria</taxon>
        <taxon>Bacillati</taxon>
        <taxon>Actinomycetota</taxon>
        <taxon>Actinomycetes</taxon>
        <taxon>Micrococcales</taxon>
        <taxon>Promicromonosporaceae</taxon>
        <taxon>Myceligenerans</taxon>
    </lineage>
</organism>
<dbReference type="RefSeq" id="WP_201849323.1">
    <property type="nucleotide sequence ID" value="NZ_JABBYC010000036.1"/>
</dbReference>
<evidence type="ECO:0000313" key="3">
    <source>
        <dbReference type="EMBL" id="MBL0887815.1"/>
    </source>
</evidence>
<keyword evidence="4" id="KW-1185">Reference proteome</keyword>
<evidence type="ECO:0000313" key="4">
    <source>
        <dbReference type="Proteomes" id="UP000675409"/>
    </source>
</evidence>
<feature type="compositionally biased region" description="Basic and acidic residues" evidence="1">
    <location>
        <begin position="1"/>
        <end position="12"/>
    </location>
</feature>
<dbReference type="InterPro" id="IPR011047">
    <property type="entry name" value="Quinoprotein_ADH-like_sf"/>
</dbReference>
<evidence type="ECO:0008006" key="5">
    <source>
        <dbReference type="Google" id="ProtNLM"/>
    </source>
</evidence>
<proteinExistence type="predicted"/>
<evidence type="ECO:0000256" key="1">
    <source>
        <dbReference type="SAM" id="MobiDB-lite"/>
    </source>
</evidence>
<dbReference type="Gene3D" id="2.130.10.10">
    <property type="entry name" value="YVTN repeat-like/Quinoprotein amine dehydrogenase"/>
    <property type="match status" value="1"/>
</dbReference>
<dbReference type="EMBL" id="JABBYC010000036">
    <property type="protein sequence ID" value="MBL0887815.1"/>
    <property type="molecule type" value="Genomic_DNA"/>
</dbReference>
<feature type="transmembrane region" description="Helical" evidence="2">
    <location>
        <begin position="51"/>
        <end position="67"/>
    </location>
</feature>
<feature type="region of interest" description="Disordered" evidence="1">
    <location>
        <begin position="1"/>
        <end position="39"/>
    </location>
</feature>
<comment type="caution">
    <text evidence="3">The sequence shown here is derived from an EMBL/GenBank/DDBJ whole genome shotgun (WGS) entry which is preliminary data.</text>
</comment>
<sequence length="474" mass="50316">MDGHGSADRVVFELEDDGESAPRASGDGPGSGDDPAVRSGPVRRWWRRRRWWVVAALVLGLVVVVAADEVGERRERVERLAAAPGGVLSLADPPSERWRVAGVSGTWPSAKLVVGTLGADVVGVEPGSGQVTEDFGPAATTRCGPEVGRPTSPVCVSGDRVPGPAGTYLTAVRVGPEPADSPVSSACEDGECQWFGAVTHGRDVRVQATDVVTGEVRWRRTVRFRTVSRAEHCADGDELDVESVTLTATEHTILVKGCGIDAWMAANGRVIERARTVRGDVEVLPRPDGGYRALARQGAMHTGLTLMFAPDGSGLRDASGAVLDPVATDGSPDAVTLVQRGARLLRVGPEGRIIWDVEQSAELFLVRTVREGVLVDKDGVAIGVDLASGRTLWRTDVGVPGAGAWNGYANEVSFTDGRRVMIMVDDPSSGRRAVALDVRSGEERWTWYVPDGWEVRAVDGRLVAEAEGDLVGLS</sequence>
<name>A0ABS1LNI3_9MICO</name>
<dbReference type="SUPFAM" id="SSF50998">
    <property type="entry name" value="Quinoprotein alcohol dehydrogenase-like"/>
    <property type="match status" value="2"/>
</dbReference>
<dbReference type="InterPro" id="IPR015943">
    <property type="entry name" value="WD40/YVTN_repeat-like_dom_sf"/>
</dbReference>
<accession>A0ABS1LNI3</accession>
<keyword evidence="2" id="KW-0812">Transmembrane</keyword>
<keyword evidence="2" id="KW-1133">Transmembrane helix</keyword>
<gene>
    <name evidence="3" type="ORF">HGK34_16260</name>
</gene>
<dbReference type="Proteomes" id="UP000675409">
    <property type="component" value="Unassembled WGS sequence"/>
</dbReference>
<protein>
    <recommendedName>
        <fullName evidence="5">Pyrrolo-quinoline quinone</fullName>
    </recommendedName>
</protein>
<keyword evidence="2" id="KW-0472">Membrane</keyword>
<evidence type="ECO:0000256" key="2">
    <source>
        <dbReference type="SAM" id="Phobius"/>
    </source>
</evidence>